<reference evidence="1" key="1">
    <citation type="submission" date="2020-09" db="EMBL/GenBank/DDBJ databases">
        <title>Draft Genome Sequence of Paenibacillus sp. WST5.</title>
        <authorList>
            <person name="Bao Z."/>
        </authorList>
    </citation>
    <scope>NUCLEOTIDE SEQUENCE</scope>
    <source>
        <strain evidence="1">WST5</strain>
    </source>
</reference>
<sequence length="100" mass="11656">MIDKNTKAQALWFISQEMERIVRDLEAGVINRDQAIGSYNTVFGLASGIEDVRYMKTICRIISHLRSTNNFFNIKKLYLSNYFAEEQVTVENKEKEIAFK</sequence>
<evidence type="ECO:0000313" key="2">
    <source>
        <dbReference type="Proteomes" id="UP000650466"/>
    </source>
</evidence>
<dbReference type="AlphaFoldDB" id="A0A926KQ46"/>
<comment type="caution">
    <text evidence="1">The sequence shown here is derived from an EMBL/GenBank/DDBJ whole genome shotgun (WGS) entry which is preliminary data.</text>
</comment>
<dbReference type="Proteomes" id="UP000650466">
    <property type="component" value="Unassembled WGS sequence"/>
</dbReference>
<dbReference type="EMBL" id="JACVVD010000004">
    <property type="protein sequence ID" value="MBD0381427.1"/>
    <property type="molecule type" value="Genomic_DNA"/>
</dbReference>
<proteinExistence type="predicted"/>
<gene>
    <name evidence="1" type="ORF">ICC18_14970</name>
</gene>
<keyword evidence="2" id="KW-1185">Reference proteome</keyword>
<organism evidence="1 2">
    <name type="scientific">Paenibacillus sedimenti</name>
    <dbReference type="NCBI Taxonomy" id="2770274"/>
    <lineage>
        <taxon>Bacteria</taxon>
        <taxon>Bacillati</taxon>
        <taxon>Bacillota</taxon>
        <taxon>Bacilli</taxon>
        <taxon>Bacillales</taxon>
        <taxon>Paenibacillaceae</taxon>
        <taxon>Paenibacillus</taxon>
    </lineage>
</organism>
<dbReference type="RefSeq" id="WP_188175204.1">
    <property type="nucleotide sequence ID" value="NZ_JACVVD010000004.1"/>
</dbReference>
<accession>A0A926KQ46</accession>
<name>A0A926KQ46_9BACL</name>
<protein>
    <submittedName>
        <fullName evidence="1">Uncharacterized protein</fullName>
    </submittedName>
</protein>
<evidence type="ECO:0000313" key="1">
    <source>
        <dbReference type="EMBL" id="MBD0381427.1"/>
    </source>
</evidence>